<sequence>MAYLEGSSTQARATRALPPPAYDPTSEMAKVDTLVLQALLARIEDERIGVADALHELDKKSMDLRALRAFKKVFDDYALGKEADSKVGMEDLILKDGKPVAIEVPLNTTLIDAVRYRHLDALTEFSKDQLDKALASQTKYSPNFGQNILDAFSWGEYSANQRHLARVANAKHVSSARAKHDTLRQWKSSRTAMLGAEKPAVVEIDLLSAAAHFDISLAVSKIADVQKITEQINNLISEESTEAQKLSTVANDKYQQLTQLVRELSNMTRMRHEGRLSTVNRI</sequence>
<accession>A0ABT3ZTI1</accession>
<feature type="compositionally biased region" description="Polar residues" evidence="1">
    <location>
        <begin position="1"/>
        <end position="12"/>
    </location>
</feature>
<name>A0ABT3ZTI1_9BURK</name>
<keyword evidence="3" id="KW-1185">Reference proteome</keyword>
<organism evidence="2 3">
    <name type="scientific">Robbsia betulipollinis</name>
    <dbReference type="NCBI Taxonomy" id="2981849"/>
    <lineage>
        <taxon>Bacteria</taxon>
        <taxon>Pseudomonadati</taxon>
        <taxon>Pseudomonadota</taxon>
        <taxon>Betaproteobacteria</taxon>
        <taxon>Burkholderiales</taxon>
        <taxon>Burkholderiaceae</taxon>
        <taxon>Robbsia</taxon>
    </lineage>
</organism>
<reference evidence="2" key="1">
    <citation type="submission" date="2022-11" db="EMBL/GenBank/DDBJ databases">
        <title>Robbsia betulipollinis sp. nov., isolated from pollen of birch (Betula pendula).</title>
        <authorList>
            <person name="Shi H."/>
            <person name="Ambika Manirajan B."/>
            <person name="Ratering S."/>
            <person name="Geissler-Plaum R."/>
            <person name="Schnell S."/>
        </authorList>
    </citation>
    <scope>NUCLEOTIDE SEQUENCE</scope>
    <source>
        <strain evidence="2">Bb-Pol-6</strain>
    </source>
</reference>
<proteinExistence type="predicted"/>
<dbReference type="RefSeq" id="WP_267849696.1">
    <property type="nucleotide sequence ID" value="NZ_JAPMXC010000012.1"/>
</dbReference>
<feature type="region of interest" description="Disordered" evidence="1">
    <location>
        <begin position="1"/>
        <end position="24"/>
    </location>
</feature>
<dbReference type="Proteomes" id="UP001082899">
    <property type="component" value="Unassembled WGS sequence"/>
</dbReference>
<gene>
    <name evidence="2" type="ORF">OVY01_21735</name>
</gene>
<protein>
    <submittedName>
        <fullName evidence="2">Uncharacterized protein</fullName>
    </submittedName>
</protein>
<dbReference type="EMBL" id="JAPMXC010000012">
    <property type="protein sequence ID" value="MCY0389767.1"/>
    <property type="molecule type" value="Genomic_DNA"/>
</dbReference>
<evidence type="ECO:0000313" key="3">
    <source>
        <dbReference type="Proteomes" id="UP001082899"/>
    </source>
</evidence>
<evidence type="ECO:0000313" key="2">
    <source>
        <dbReference type="EMBL" id="MCY0389767.1"/>
    </source>
</evidence>
<evidence type="ECO:0000256" key="1">
    <source>
        <dbReference type="SAM" id="MobiDB-lite"/>
    </source>
</evidence>
<comment type="caution">
    <text evidence="2">The sequence shown here is derived from an EMBL/GenBank/DDBJ whole genome shotgun (WGS) entry which is preliminary data.</text>
</comment>